<proteinExistence type="inferred from homology"/>
<feature type="region of interest" description="Disordered" evidence="11">
    <location>
        <begin position="1440"/>
        <end position="1473"/>
    </location>
</feature>
<evidence type="ECO:0000256" key="3">
    <source>
        <dbReference type="ARBA" id="ARBA00022723"/>
    </source>
</evidence>
<feature type="compositionally biased region" description="Polar residues" evidence="11">
    <location>
        <begin position="433"/>
        <end position="445"/>
    </location>
</feature>
<feature type="compositionally biased region" description="Basic and acidic residues" evidence="11">
    <location>
        <begin position="35"/>
        <end position="44"/>
    </location>
</feature>
<feature type="compositionally biased region" description="Low complexity" evidence="11">
    <location>
        <begin position="656"/>
        <end position="671"/>
    </location>
</feature>
<keyword evidence="13" id="KW-1185">Reference proteome</keyword>
<dbReference type="InParanoid" id="A0A7M7Q055"/>
<protein>
    <recommendedName>
        <fullName evidence="14">Myelin transcription factor 1-like protein</fullName>
    </recommendedName>
</protein>
<feature type="compositionally biased region" description="Polar residues" evidence="11">
    <location>
        <begin position="92"/>
        <end position="103"/>
    </location>
</feature>
<evidence type="ECO:0000256" key="4">
    <source>
        <dbReference type="ARBA" id="ARBA00022737"/>
    </source>
</evidence>
<keyword evidence="9" id="KW-0539">Nucleus</keyword>
<feature type="compositionally biased region" description="Polar residues" evidence="11">
    <location>
        <begin position="645"/>
        <end position="655"/>
    </location>
</feature>
<keyword evidence="3" id="KW-0479">Metal-binding</keyword>
<dbReference type="SMR" id="A0A7M7Q055"/>
<feature type="region of interest" description="Disordered" evidence="11">
    <location>
        <begin position="132"/>
        <end position="240"/>
    </location>
</feature>
<dbReference type="Pfam" id="PF01530">
    <property type="entry name" value="zf-C2HC"/>
    <property type="match status" value="5"/>
</dbReference>
<dbReference type="Proteomes" id="UP000002358">
    <property type="component" value="Chromosome 2"/>
</dbReference>
<dbReference type="GO" id="GO:0000978">
    <property type="term" value="F:RNA polymerase II cis-regulatory region sequence-specific DNA binding"/>
    <property type="evidence" value="ECO:0007669"/>
    <property type="project" value="TreeGrafter"/>
</dbReference>
<feature type="compositionally biased region" description="Low complexity" evidence="11">
    <location>
        <begin position="1644"/>
        <end position="1672"/>
    </location>
</feature>
<feature type="region of interest" description="Disordered" evidence="11">
    <location>
        <begin position="1489"/>
        <end position="1524"/>
    </location>
</feature>
<feature type="region of interest" description="Disordered" evidence="11">
    <location>
        <begin position="1203"/>
        <end position="1317"/>
    </location>
</feature>
<feature type="region of interest" description="Disordered" evidence="11">
    <location>
        <begin position="561"/>
        <end position="585"/>
    </location>
</feature>
<feature type="compositionally biased region" description="Polar residues" evidence="11">
    <location>
        <begin position="1222"/>
        <end position="1245"/>
    </location>
</feature>
<sequence>MLLLLSIIQLSSCLFDQTCEHPTLSLYQAPIHQSVERPASRDTDQGCEPPDYSTSISKHVVPFHLREQESSSKGRDYPRQNMNKVDDRGRSPGTSRHLTNTSICAAPPSPEEPITLVELTSVPGGQNAMAHLKKRKLEAESATTKPKQQQQQQQQQQQLSSLNSKQKSGSDMDAQPEQAGAKRRRKSVRDDQKSVNAAFDDQNKNNIPLPQKKRVFPNANSGSPARKASKNNCEEPEDDETLIRETEAALKSLSGSWVPGPRGSFYQRGNSDEDRYESNFENLFEEKKDGVKMSPSSMSQSSTTSNETGCSLKDVITLRGQQQHNARFQQQQAKMMQDAYKQHNGGKLMKKDDEMQCMTDSNQNEANKRLAINSGRSSGRSAAGDKYSRYEPPDFNELVDESSNELEIDMSDPANEHEHHLRNEHPDKCKNESLANKHQQQTSGLYGSYQRPYSDGLKATSPVGSSFSVTSAFRPPNSSGSEKTGCRSVATPSSIPPMGPYPAAATFVGYPSPGPTMPVPQPVPGISPPVDDKHASTVSLLQLKSPKEEAMPVQAAAVSNNPMSGSVPKGTSPSHQSLAPIGSPDANSKQYTILQPAGVGSRAASAIQDIAREGVVSVAAVSSTNGSANNNANKQPGSNGPVVNPTVSSNGNSSIAMSNSTPATTTANSAMGGDVCTTSSVGNQQDPAIKMNERPGSFDGTRPGMSMSPSSLGREGNKCPTPGCTGQGHVTGLYSHHRSLSGCPRKDKLTPEILAMHETILKCPTPGCNGRGHVSSNRNTHRSLSGCPIAAANKQAAREARHKAQVSGIPPEYISTNLLPPTLDGKLYPQYGTNTQQDSKPVVSSPTYDYYAANKVTGINVKAPKTPEDNSQSRNGSSKVVPKTENTSSSTSCCSLPNRQNTTQELLVPKSEDSSSCRVGQNTSPPPPPPPSVRQTSAYDSYLNQDSNSSSMSSMEAMGSRTGSLGATIHHPSQQQQQPQQQHPVAHHVLPMQPAVAYPMPMVEDTRMSHQMAAAQRSPYESSMMAAAAGATSEDMYSAHQRSAEHARAAAVGYMQHPGATNIARPVVTYSNDITARGYDTTGAANHRPYDPGTASAYDRYDSQACAPLQPQQQQQQQLHSRTNMYYLGQTGMTPEEQERVYHQEAAAAAQQHQMAMAAATVAGMMKTEDDPNLFYVDDSDVISCEKLKRVSLKVKCVTVAQVQQMQKPSGPPTSPGGSVMDLSTSSVTSTSPQAPPYGSNSLSPQYGGGQTVGGSPQAAASPHLTASPQVPSPQGQTLDLSVNRLHSGAPSPQYSTAHGEGVPVPVGPGFTAPRPIEEQTEPVDFSTANEPVNFSGGIRPVPGFPPPGVHAAAYSRESTPDSGGSHYMDAYRDPTGYGPMSPHPGYGMTGVQAEYPGNTYTPYPTAGYQCGGSYPGGPVTSGYQIPAGYTPAPCYSMPPPQHTIGPLDKPNGKDESLSGCPRADRSQIQAHSQELKCPTPGCDGSGHVTGNYSSHRSLSGCPRANKPKSKPRDGQDSEPLRCPIPGCDGSGHATGKFLSHRSASGCPIANRNKMRVLESGGTVEQHKAVVAAATAMKFEGVNCPTPGCDGIGHINGSFSTHRSLSGCPIAGHAVKKPKFEDMSAMYSKGITGVDTAPPPPTAGVPTSSGPVIGPPLSSSNNPSQQQPVPNQGEDLYTLEAEITELQRENARVESQVLRLRSDITAMENQLKHGEKDNSSLSQRNNNLNEYYQSLRDNMITLLEHVRIPNATGPAGVVAPEKMGHENFDSYLTKLQTLCTADGYCTADDGQRPIYETVKTALQDFTVLPTPI</sequence>
<feature type="compositionally biased region" description="Low complexity" evidence="11">
    <location>
        <begin position="947"/>
        <end position="960"/>
    </location>
</feature>
<evidence type="ECO:0000256" key="5">
    <source>
        <dbReference type="ARBA" id="ARBA00022771"/>
    </source>
</evidence>
<feature type="region of interest" description="Disordered" evidence="11">
    <location>
        <begin position="289"/>
        <end position="308"/>
    </location>
</feature>
<feature type="compositionally biased region" description="Polar residues" evidence="11">
    <location>
        <begin position="933"/>
        <end position="946"/>
    </location>
</feature>
<dbReference type="InterPro" id="IPR002515">
    <property type="entry name" value="Znf_C2H2C"/>
</dbReference>
<dbReference type="RefSeq" id="XP_031779726.1">
    <property type="nucleotide sequence ID" value="XM_031923866.1"/>
</dbReference>
<dbReference type="PANTHER" id="PTHR10816">
    <property type="entry name" value="MYELIN TRANSCRIPTION FACTOR 1-RELATED"/>
    <property type="match status" value="1"/>
</dbReference>
<evidence type="ECO:0000256" key="1">
    <source>
        <dbReference type="ARBA" id="ARBA00004123"/>
    </source>
</evidence>
<dbReference type="GO" id="GO:0000981">
    <property type="term" value="F:DNA-binding transcription factor activity, RNA polymerase II-specific"/>
    <property type="evidence" value="ECO:0007669"/>
    <property type="project" value="TreeGrafter"/>
</dbReference>
<evidence type="ECO:0000313" key="13">
    <source>
        <dbReference type="Proteomes" id="UP000002358"/>
    </source>
</evidence>
<feature type="region of interest" description="Disordered" evidence="11">
    <location>
        <begin position="825"/>
        <end position="845"/>
    </location>
</feature>
<feature type="region of interest" description="Disordered" evidence="11">
    <location>
        <begin position="35"/>
        <end position="111"/>
    </location>
</feature>
<evidence type="ECO:0000256" key="11">
    <source>
        <dbReference type="SAM" id="MobiDB-lite"/>
    </source>
</evidence>
<keyword evidence="10" id="KW-0175">Coiled coil</keyword>
<feature type="region of interest" description="Disordered" evidence="11">
    <location>
        <begin position="861"/>
        <end position="981"/>
    </location>
</feature>
<feature type="compositionally biased region" description="Low complexity" evidence="11">
    <location>
        <begin position="374"/>
        <end position="384"/>
    </location>
</feature>
<dbReference type="InterPro" id="IPR036060">
    <property type="entry name" value="Znf_C2H2C_sf"/>
</dbReference>
<evidence type="ECO:0000256" key="7">
    <source>
        <dbReference type="ARBA" id="ARBA00023015"/>
    </source>
</evidence>
<dbReference type="GO" id="GO:0005634">
    <property type="term" value="C:nucleus"/>
    <property type="evidence" value="ECO:0007669"/>
    <property type="project" value="UniProtKB-SubCell"/>
</dbReference>
<evidence type="ECO:0000313" key="12">
    <source>
        <dbReference type="EnsemblMetazoa" id="XP_031779727"/>
    </source>
</evidence>
<feature type="compositionally biased region" description="Polar residues" evidence="11">
    <location>
        <begin position="159"/>
        <end position="169"/>
    </location>
</feature>
<name>A0A7M7Q055_NASVI</name>
<evidence type="ECO:0008006" key="14">
    <source>
        <dbReference type="Google" id="ProtNLM"/>
    </source>
</evidence>
<reference evidence="12" key="1">
    <citation type="submission" date="2021-01" db="UniProtKB">
        <authorList>
            <consortium name="EnsemblMetazoa"/>
        </authorList>
    </citation>
    <scope>IDENTIFICATION</scope>
</reference>
<evidence type="ECO:0000256" key="2">
    <source>
        <dbReference type="ARBA" id="ARBA00010194"/>
    </source>
</evidence>
<feature type="coiled-coil region" evidence="10">
    <location>
        <begin position="1676"/>
        <end position="1738"/>
    </location>
</feature>
<feature type="region of interest" description="Disordered" evidence="11">
    <location>
        <begin position="366"/>
        <end position="404"/>
    </location>
</feature>
<keyword evidence="5" id="KW-0863">Zinc-finger</keyword>
<dbReference type="EnsemblMetazoa" id="XM_031923867">
    <property type="protein sequence ID" value="XP_031779727"/>
    <property type="gene ID" value="LOC100122454"/>
</dbReference>
<organism evidence="12 13">
    <name type="scientific">Nasonia vitripennis</name>
    <name type="common">Parasitic wasp</name>
    <dbReference type="NCBI Taxonomy" id="7425"/>
    <lineage>
        <taxon>Eukaryota</taxon>
        <taxon>Metazoa</taxon>
        <taxon>Ecdysozoa</taxon>
        <taxon>Arthropoda</taxon>
        <taxon>Hexapoda</taxon>
        <taxon>Insecta</taxon>
        <taxon>Pterygota</taxon>
        <taxon>Neoptera</taxon>
        <taxon>Endopterygota</taxon>
        <taxon>Hymenoptera</taxon>
        <taxon>Apocrita</taxon>
        <taxon>Proctotrupomorpha</taxon>
        <taxon>Chalcidoidea</taxon>
        <taxon>Pteromalidae</taxon>
        <taxon>Pteromalinae</taxon>
        <taxon>Nasonia</taxon>
    </lineage>
</organism>
<dbReference type="Gene3D" id="4.10.320.30">
    <property type="match status" value="5"/>
</dbReference>
<feature type="compositionally biased region" description="Polar residues" evidence="11">
    <location>
        <begin position="831"/>
        <end position="845"/>
    </location>
</feature>
<dbReference type="SUPFAM" id="SSF103637">
    <property type="entry name" value="CCHHC domain"/>
    <property type="match status" value="5"/>
</dbReference>
<feature type="compositionally biased region" description="Basic and acidic residues" evidence="11">
    <location>
        <begin position="1511"/>
        <end position="1520"/>
    </location>
</feature>
<accession>A0A7M7Q055</accession>
<feature type="compositionally biased region" description="Polar residues" evidence="11">
    <location>
        <begin position="676"/>
        <end position="686"/>
    </location>
</feature>
<dbReference type="EnsemblMetazoa" id="XM_031923866">
    <property type="protein sequence ID" value="XP_031779726"/>
    <property type="gene ID" value="LOC100122454"/>
</dbReference>
<dbReference type="OrthoDB" id="10069059at2759"/>
<feature type="compositionally biased region" description="Polar residues" evidence="11">
    <location>
        <begin position="561"/>
        <end position="577"/>
    </location>
</feature>
<feature type="region of interest" description="Disordered" evidence="11">
    <location>
        <begin position="470"/>
        <end position="491"/>
    </location>
</feature>
<feature type="region of interest" description="Disordered" evidence="11">
    <location>
        <begin position="626"/>
        <end position="718"/>
    </location>
</feature>
<keyword evidence="6" id="KW-0862">Zinc</keyword>
<dbReference type="PROSITE" id="PS51802">
    <property type="entry name" value="ZF_CCHHC"/>
    <property type="match status" value="5"/>
</dbReference>
<feature type="region of interest" description="Disordered" evidence="11">
    <location>
        <begin position="1635"/>
        <end position="1672"/>
    </location>
</feature>
<feature type="region of interest" description="Disordered" evidence="11">
    <location>
        <begin position="416"/>
        <end position="453"/>
    </location>
</feature>
<keyword evidence="8" id="KW-0804">Transcription</keyword>
<dbReference type="GeneID" id="100122454"/>
<dbReference type="PANTHER" id="PTHR10816:SF15">
    <property type="entry name" value="MYELIN TRANSCRIPTION FACTOR 1-LIKE PROTEIN"/>
    <property type="match status" value="1"/>
</dbReference>
<feature type="compositionally biased region" description="Low complexity" evidence="11">
    <location>
        <begin position="293"/>
        <end position="305"/>
    </location>
</feature>
<dbReference type="GO" id="GO:0007399">
    <property type="term" value="P:nervous system development"/>
    <property type="evidence" value="ECO:0007669"/>
    <property type="project" value="UniProtKB-KW"/>
</dbReference>
<comment type="similarity">
    <text evidence="2">Belongs to the MYT1 family.</text>
</comment>
<evidence type="ECO:0000256" key="10">
    <source>
        <dbReference type="SAM" id="Coils"/>
    </source>
</evidence>
<feature type="compositionally biased region" description="Polar residues" evidence="11">
    <location>
        <begin position="470"/>
        <end position="482"/>
    </location>
</feature>
<dbReference type="FunFam" id="4.10.320.30:FF:000001">
    <property type="entry name" value="Myelin transcription factor 1-like, a"/>
    <property type="match status" value="5"/>
</dbReference>
<evidence type="ECO:0000256" key="9">
    <source>
        <dbReference type="ARBA" id="ARBA00023242"/>
    </source>
</evidence>
<feature type="compositionally biased region" description="Low complexity" evidence="11">
    <location>
        <begin position="970"/>
        <end position="981"/>
    </location>
</feature>
<dbReference type="FunCoup" id="A0A7M7Q055">
    <property type="interactions" value="26"/>
</dbReference>
<feature type="compositionally biased region" description="Low complexity" evidence="11">
    <location>
        <begin position="148"/>
        <end position="158"/>
    </location>
</feature>
<comment type="subcellular location">
    <subcellularLocation>
        <location evidence="1">Nucleus</location>
    </subcellularLocation>
</comment>
<dbReference type="RefSeq" id="XP_031779727.1">
    <property type="nucleotide sequence ID" value="XM_031923867.1"/>
</dbReference>
<evidence type="ECO:0000256" key="8">
    <source>
        <dbReference type="ARBA" id="ARBA00023163"/>
    </source>
</evidence>
<keyword evidence="7" id="KW-0805">Transcription regulation</keyword>
<feature type="compositionally biased region" description="Polar residues" evidence="11">
    <location>
        <begin position="1489"/>
        <end position="1498"/>
    </location>
</feature>
<feature type="compositionally biased region" description="Basic and acidic residues" evidence="11">
    <location>
        <begin position="64"/>
        <end position="90"/>
    </location>
</feature>
<feature type="region of interest" description="Disordered" evidence="11">
    <location>
        <begin position="1338"/>
        <end position="1366"/>
    </location>
</feature>
<evidence type="ECO:0000256" key="6">
    <source>
        <dbReference type="ARBA" id="ARBA00022833"/>
    </source>
</evidence>
<keyword evidence="4" id="KW-0677">Repeat</keyword>
<feature type="compositionally biased region" description="Polar residues" evidence="11">
    <location>
        <begin position="1265"/>
        <end position="1281"/>
    </location>
</feature>
<feature type="compositionally biased region" description="Basic and acidic residues" evidence="11">
    <location>
        <begin position="416"/>
        <end position="431"/>
    </location>
</feature>
<feature type="compositionally biased region" description="Polar residues" evidence="11">
    <location>
        <begin position="869"/>
        <end position="878"/>
    </location>
</feature>
<dbReference type="GO" id="GO:0008270">
    <property type="term" value="F:zinc ion binding"/>
    <property type="evidence" value="ECO:0007669"/>
    <property type="project" value="UniProtKB-KW"/>
</dbReference>